<keyword evidence="3" id="KW-1185">Reference proteome</keyword>
<reference evidence="2 3" key="1">
    <citation type="journal article" date="2024" name="Plant Biotechnol. J.">
        <title>Dendrobium thyrsiflorum genome and its molecular insights into genes involved in important horticultural traits.</title>
        <authorList>
            <person name="Chen B."/>
            <person name="Wang J.Y."/>
            <person name="Zheng P.J."/>
            <person name="Li K.L."/>
            <person name="Liang Y.M."/>
            <person name="Chen X.F."/>
            <person name="Zhang C."/>
            <person name="Zhao X."/>
            <person name="He X."/>
            <person name="Zhang G.Q."/>
            <person name="Liu Z.J."/>
            <person name="Xu Q."/>
        </authorList>
    </citation>
    <scope>NUCLEOTIDE SEQUENCE [LARGE SCALE GENOMIC DNA]</scope>
    <source>
        <strain evidence="2">GZMU011</strain>
    </source>
</reference>
<proteinExistence type="predicted"/>
<organism evidence="2 3">
    <name type="scientific">Dendrobium thyrsiflorum</name>
    <name type="common">Pinecone-like raceme dendrobium</name>
    <name type="synonym">Orchid</name>
    <dbReference type="NCBI Taxonomy" id="117978"/>
    <lineage>
        <taxon>Eukaryota</taxon>
        <taxon>Viridiplantae</taxon>
        <taxon>Streptophyta</taxon>
        <taxon>Embryophyta</taxon>
        <taxon>Tracheophyta</taxon>
        <taxon>Spermatophyta</taxon>
        <taxon>Magnoliopsida</taxon>
        <taxon>Liliopsida</taxon>
        <taxon>Asparagales</taxon>
        <taxon>Orchidaceae</taxon>
        <taxon>Epidendroideae</taxon>
        <taxon>Malaxideae</taxon>
        <taxon>Dendrobiinae</taxon>
        <taxon>Dendrobium</taxon>
    </lineage>
</organism>
<comment type="caution">
    <text evidence="2">The sequence shown here is derived from an EMBL/GenBank/DDBJ whole genome shotgun (WGS) entry which is preliminary data.</text>
</comment>
<dbReference type="EMBL" id="JANQDX010000013">
    <property type="protein sequence ID" value="KAL0913478.1"/>
    <property type="molecule type" value="Genomic_DNA"/>
</dbReference>
<evidence type="ECO:0000313" key="3">
    <source>
        <dbReference type="Proteomes" id="UP001552299"/>
    </source>
</evidence>
<name>A0ABD0ULJ5_DENTH</name>
<feature type="region of interest" description="Disordered" evidence="1">
    <location>
        <begin position="194"/>
        <end position="223"/>
    </location>
</feature>
<feature type="compositionally biased region" description="Low complexity" evidence="1">
    <location>
        <begin position="202"/>
        <end position="212"/>
    </location>
</feature>
<accession>A0ABD0ULJ5</accession>
<evidence type="ECO:0000256" key="1">
    <source>
        <dbReference type="SAM" id="MobiDB-lite"/>
    </source>
</evidence>
<evidence type="ECO:0000313" key="2">
    <source>
        <dbReference type="EMBL" id="KAL0913478.1"/>
    </source>
</evidence>
<gene>
    <name evidence="2" type="ORF">M5K25_016942</name>
</gene>
<protein>
    <submittedName>
        <fullName evidence="2">Uncharacterized protein</fullName>
    </submittedName>
</protein>
<sequence>MFTNHKKKAKALKGKSSISILILSVSLAISNFTCSILINPSPTILRAATIPPAVPASISSFLFLSSLRLISSIAGFTPASENTPFSFPPPELGFIFLDRTAFGTVNLSPSPLETRRRMVRESSASSEWEGEPEREAEGGCSRDSMKGKNGQEEEGGVLGRRVRERRRSERKRLRSFSILWRHWTEVLGVADGRREERRERSAATSSQSAARRFAQRRECHLWR</sequence>
<feature type="region of interest" description="Disordered" evidence="1">
    <location>
        <begin position="113"/>
        <end position="164"/>
    </location>
</feature>
<dbReference type="Proteomes" id="UP001552299">
    <property type="component" value="Unassembled WGS sequence"/>
</dbReference>
<dbReference type="AlphaFoldDB" id="A0ABD0ULJ5"/>